<evidence type="ECO:0000256" key="1">
    <source>
        <dbReference type="SAM" id="MobiDB-lite"/>
    </source>
</evidence>
<keyword evidence="2" id="KW-0614">Plasmid</keyword>
<feature type="compositionally biased region" description="Polar residues" evidence="1">
    <location>
        <begin position="100"/>
        <end position="125"/>
    </location>
</feature>
<geneLocation type="plasmid" evidence="2 3">
    <name>pET35</name>
</geneLocation>
<feature type="region of interest" description="Disordered" evidence="1">
    <location>
        <begin position="74"/>
        <end position="144"/>
    </location>
</feature>
<dbReference type="Proteomes" id="UP000001726">
    <property type="component" value="Plasmid pET35"/>
</dbReference>
<organism evidence="2 3">
    <name type="scientific">Erwinia tasmaniensis (strain DSM 17950 / CFBP 7177 / CIP 109463 / NCPPB 4357 / Et1/99)</name>
    <dbReference type="NCBI Taxonomy" id="465817"/>
    <lineage>
        <taxon>Bacteria</taxon>
        <taxon>Pseudomonadati</taxon>
        <taxon>Pseudomonadota</taxon>
        <taxon>Gammaproteobacteria</taxon>
        <taxon>Enterobacterales</taxon>
        <taxon>Erwiniaceae</taxon>
        <taxon>Erwinia</taxon>
    </lineage>
</organism>
<dbReference type="RefSeq" id="WP_012443188.1">
    <property type="nucleotide sequence ID" value="NC_010696.1"/>
</dbReference>
<dbReference type="OrthoDB" id="9943865at2"/>
<dbReference type="EMBL" id="CU468130">
    <property type="protein sequence ID" value="CAO94831.1"/>
    <property type="molecule type" value="Genomic_DNA"/>
</dbReference>
<keyword evidence="3" id="KW-1185">Reference proteome</keyword>
<gene>
    <name evidence="2" type="ordered locus">ETA_pET350310</name>
</gene>
<dbReference type="AlphaFoldDB" id="B2VAR2"/>
<dbReference type="HOGENOM" id="CLU_1793511_0_0_6"/>
<sequence length="144" mass="16114">MNSEKQIEFKSYELTAYKRKNIAILRSIFHEIEGYLISGCTRDDVYNALASDPYNLDMTKGSFINALHRIRDERKKSEAKNENPLSSDGSRQVVNDKNDTTLNTGSSQSLPKSTNAFKGIKTSTAPKYEHNPAPNLDDLLGGNK</sequence>
<evidence type="ECO:0000313" key="3">
    <source>
        <dbReference type="Proteomes" id="UP000001726"/>
    </source>
</evidence>
<feature type="compositionally biased region" description="Polar residues" evidence="1">
    <location>
        <begin position="83"/>
        <end position="93"/>
    </location>
</feature>
<reference evidence="2 3" key="1">
    <citation type="journal article" date="2008" name="Environ. Microbiol.">
        <title>The genome of Erwinia tasmaniensis strain Et1/99, a non-pathogenic bacterium in the genus Erwinia.</title>
        <authorList>
            <person name="Kube M."/>
            <person name="Migdoll A.M."/>
            <person name="Mueller I."/>
            <person name="Kuhl H."/>
            <person name="Beck A."/>
            <person name="Reinhardt R."/>
            <person name="Geider K."/>
        </authorList>
    </citation>
    <scope>NUCLEOTIDE SEQUENCE [LARGE SCALE GENOMIC DNA]</scope>
    <source>
        <strain evidence="3">DSM 17950 / CFBP 7177 / CIP 109463 / NCPPB 4357 / Et1/99</strain>
        <plasmid evidence="3">pET35</plasmid>
    </source>
</reference>
<evidence type="ECO:0000313" key="2">
    <source>
        <dbReference type="EMBL" id="CAO94831.1"/>
    </source>
</evidence>
<name>B2VAR2_ERWT9</name>
<dbReference type="KEGG" id="eta:ETA_pET350310"/>
<protein>
    <submittedName>
        <fullName evidence="2">Uncharacterized protein</fullName>
    </submittedName>
</protein>
<proteinExistence type="predicted"/>
<accession>B2VAR2</accession>